<proteinExistence type="predicted"/>
<organism evidence="2 3">
    <name type="scientific">Willisornis vidua</name>
    <name type="common">Xingu scale-backed antbird</name>
    <dbReference type="NCBI Taxonomy" id="1566151"/>
    <lineage>
        <taxon>Eukaryota</taxon>
        <taxon>Metazoa</taxon>
        <taxon>Chordata</taxon>
        <taxon>Craniata</taxon>
        <taxon>Vertebrata</taxon>
        <taxon>Euteleostomi</taxon>
        <taxon>Archelosauria</taxon>
        <taxon>Archosauria</taxon>
        <taxon>Dinosauria</taxon>
        <taxon>Saurischia</taxon>
        <taxon>Theropoda</taxon>
        <taxon>Coelurosauria</taxon>
        <taxon>Aves</taxon>
        <taxon>Neognathae</taxon>
        <taxon>Neoaves</taxon>
        <taxon>Telluraves</taxon>
        <taxon>Australaves</taxon>
        <taxon>Passeriformes</taxon>
        <taxon>Thamnophilidae</taxon>
        <taxon>Willisornis</taxon>
    </lineage>
</organism>
<gene>
    <name evidence="2" type="ORF">WISP_127109</name>
</gene>
<comment type="caution">
    <text evidence="2">The sequence shown here is derived from an EMBL/GenBank/DDBJ whole genome shotgun (WGS) entry which is preliminary data.</text>
</comment>
<reference evidence="2" key="1">
    <citation type="submission" date="2019-10" db="EMBL/GenBank/DDBJ databases">
        <authorList>
            <person name="Soares A.E.R."/>
            <person name="Aleixo A."/>
            <person name="Schneider P."/>
            <person name="Miyaki C.Y."/>
            <person name="Schneider M.P."/>
            <person name="Mello C."/>
            <person name="Vasconcelos A.T.R."/>
        </authorList>
    </citation>
    <scope>NUCLEOTIDE SEQUENCE</scope>
    <source>
        <tissue evidence="2">Muscle</tissue>
    </source>
</reference>
<evidence type="ECO:0000313" key="2">
    <source>
        <dbReference type="EMBL" id="KAJ7407359.1"/>
    </source>
</evidence>
<feature type="region of interest" description="Disordered" evidence="1">
    <location>
        <begin position="82"/>
        <end position="108"/>
    </location>
</feature>
<sequence length="230" mass="25948">MFQLRLPQCRAEWDNPLPSPAGDAVPDAHQDMVALLVARALLTHVQMVINQDPQVSPDTAFHPLIPQSAKAGVREEMETYQQRRQDRNVKDPSGENVQHTSGQTSCGYFGSQVEHRRTKEGILSKFADGTKLGVADSLRGREDLQRDLTNSEDWAIINEMNFSKGKFWTLDGATLDSDQSCNGTINVANYSYWEGIWPSCVPDKIDLKVSVWNCGQKTSKYAQDRYHKYE</sequence>
<keyword evidence="3" id="KW-1185">Reference proteome</keyword>
<dbReference type="EMBL" id="WHWB01034607">
    <property type="protein sequence ID" value="KAJ7407359.1"/>
    <property type="molecule type" value="Genomic_DNA"/>
</dbReference>
<evidence type="ECO:0000313" key="3">
    <source>
        <dbReference type="Proteomes" id="UP001145742"/>
    </source>
</evidence>
<evidence type="ECO:0000256" key="1">
    <source>
        <dbReference type="SAM" id="MobiDB-lite"/>
    </source>
</evidence>
<protein>
    <submittedName>
        <fullName evidence="2">Uncharacterized protein</fullName>
    </submittedName>
</protein>
<name>A0ABQ9CVD0_9PASS</name>
<feature type="compositionally biased region" description="Basic and acidic residues" evidence="1">
    <location>
        <begin position="82"/>
        <end position="93"/>
    </location>
</feature>
<accession>A0ABQ9CVD0</accession>
<feature type="compositionally biased region" description="Polar residues" evidence="1">
    <location>
        <begin position="95"/>
        <end position="106"/>
    </location>
</feature>
<dbReference type="Proteomes" id="UP001145742">
    <property type="component" value="Unassembled WGS sequence"/>
</dbReference>